<dbReference type="KEGG" id="ache:ACHE_51202S"/>
<organism evidence="1 2">
    <name type="scientific">Aspergillus chevalieri</name>
    <name type="common">Eurotium chevalieri</name>
    <dbReference type="NCBI Taxonomy" id="182096"/>
    <lineage>
        <taxon>Eukaryota</taxon>
        <taxon>Fungi</taxon>
        <taxon>Dikarya</taxon>
        <taxon>Ascomycota</taxon>
        <taxon>Pezizomycotina</taxon>
        <taxon>Eurotiomycetes</taxon>
        <taxon>Eurotiomycetidae</taxon>
        <taxon>Eurotiales</taxon>
        <taxon>Aspergillaceae</taxon>
        <taxon>Aspergillus</taxon>
        <taxon>Aspergillus subgen. Aspergillus</taxon>
    </lineage>
</organism>
<dbReference type="GeneID" id="66984362"/>
<evidence type="ECO:0000313" key="2">
    <source>
        <dbReference type="Proteomes" id="UP000637239"/>
    </source>
</evidence>
<proteinExistence type="predicted"/>
<accession>A0A7R7ZQV2</accession>
<dbReference type="RefSeq" id="XP_043138526.1">
    <property type="nucleotide sequence ID" value="XM_043281003.1"/>
</dbReference>
<dbReference type="EMBL" id="AP024420">
    <property type="protein sequence ID" value="BCR90004.1"/>
    <property type="molecule type" value="Genomic_DNA"/>
</dbReference>
<reference evidence="1" key="2">
    <citation type="submission" date="2021-02" db="EMBL/GenBank/DDBJ databases">
        <title>Aspergillus chevalieri M1 genome sequence.</title>
        <authorList>
            <person name="Kadooka C."/>
            <person name="Mori K."/>
            <person name="Futagami T."/>
        </authorList>
    </citation>
    <scope>NUCLEOTIDE SEQUENCE</scope>
    <source>
        <strain evidence="1">M1</strain>
    </source>
</reference>
<dbReference type="AlphaFoldDB" id="A0A7R7ZQV2"/>
<dbReference type="SUPFAM" id="SSF56112">
    <property type="entry name" value="Protein kinase-like (PK-like)"/>
    <property type="match status" value="1"/>
</dbReference>
<protein>
    <recommendedName>
        <fullName evidence="3">Protein kinase domain-containing protein</fullName>
    </recommendedName>
</protein>
<gene>
    <name evidence="1" type="ORF">ACHE_51202S</name>
</gene>
<reference evidence="1" key="1">
    <citation type="submission" date="2021-01" db="EMBL/GenBank/DDBJ databases">
        <authorList>
            <consortium name="Aspergillus chevalieri M1 genome sequencing consortium"/>
            <person name="Kazuki M."/>
            <person name="Futagami T."/>
        </authorList>
    </citation>
    <scope>NUCLEOTIDE SEQUENCE</scope>
    <source>
        <strain evidence="1">M1</strain>
    </source>
</reference>
<dbReference type="InterPro" id="IPR011009">
    <property type="entry name" value="Kinase-like_dom_sf"/>
</dbReference>
<sequence length="96" mass="11109">MITPPILIRQMQKMASDTLPERWQDSIDGKTTTEVPSPALQNWLEELYFDSERSTDLTKEDIVKLGQLVGKLLQFEPAKRVSVREILDDPWFKCDS</sequence>
<dbReference type="Gene3D" id="1.10.510.10">
    <property type="entry name" value="Transferase(Phosphotransferase) domain 1"/>
    <property type="match status" value="1"/>
</dbReference>
<dbReference type="Proteomes" id="UP000637239">
    <property type="component" value="Chromosome 5"/>
</dbReference>
<evidence type="ECO:0000313" key="1">
    <source>
        <dbReference type="EMBL" id="BCR90004.1"/>
    </source>
</evidence>
<name>A0A7R7ZQV2_ASPCH</name>
<keyword evidence="2" id="KW-1185">Reference proteome</keyword>
<evidence type="ECO:0008006" key="3">
    <source>
        <dbReference type="Google" id="ProtNLM"/>
    </source>
</evidence>